<keyword evidence="2" id="KW-0436">Ligase</keyword>
<proteinExistence type="predicted"/>
<dbReference type="Proteomes" id="UP000320421">
    <property type="component" value="Chromosome"/>
</dbReference>
<keyword evidence="3" id="KW-1185">Reference proteome</keyword>
<dbReference type="InterPro" id="IPR009081">
    <property type="entry name" value="PP-bd_ACP"/>
</dbReference>
<dbReference type="Gene3D" id="1.10.1200.10">
    <property type="entry name" value="ACP-like"/>
    <property type="match status" value="1"/>
</dbReference>
<evidence type="ECO:0000313" key="3">
    <source>
        <dbReference type="Proteomes" id="UP000320421"/>
    </source>
</evidence>
<dbReference type="PROSITE" id="PS50075">
    <property type="entry name" value="CARRIER"/>
    <property type="match status" value="1"/>
</dbReference>
<dbReference type="RefSeq" id="WP_145191221.1">
    <property type="nucleotide sequence ID" value="NZ_CP036266.1"/>
</dbReference>
<reference evidence="2 3" key="1">
    <citation type="submission" date="2019-02" db="EMBL/GenBank/DDBJ databases">
        <title>Deep-cultivation of Planctomycetes and their phenomic and genomic characterization uncovers novel biology.</title>
        <authorList>
            <person name="Wiegand S."/>
            <person name="Jogler M."/>
            <person name="Boedeker C."/>
            <person name="Pinto D."/>
            <person name="Vollmers J."/>
            <person name="Rivas-Marin E."/>
            <person name="Kohn T."/>
            <person name="Peeters S.H."/>
            <person name="Heuer A."/>
            <person name="Rast P."/>
            <person name="Oberbeckmann S."/>
            <person name="Bunk B."/>
            <person name="Jeske O."/>
            <person name="Meyerdierks A."/>
            <person name="Storesund J.E."/>
            <person name="Kallscheuer N."/>
            <person name="Luecker S."/>
            <person name="Lage O.M."/>
            <person name="Pohl T."/>
            <person name="Merkel B.J."/>
            <person name="Hornburger P."/>
            <person name="Mueller R.-W."/>
            <person name="Bruemmer F."/>
            <person name="Labrenz M."/>
            <person name="Spormann A.M."/>
            <person name="Op den Camp H."/>
            <person name="Overmann J."/>
            <person name="Amann R."/>
            <person name="Jetten M.S.M."/>
            <person name="Mascher T."/>
            <person name="Medema M.H."/>
            <person name="Devos D.P."/>
            <person name="Kaster A.-K."/>
            <person name="Ovreas L."/>
            <person name="Rohde M."/>
            <person name="Galperin M.Y."/>
            <person name="Jogler C."/>
        </authorList>
    </citation>
    <scope>NUCLEOTIDE SEQUENCE [LARGE SCALE GENOMIC DNA]</scope>
    <source>
        <strain evidence="2 3">HG66A1</strain>
    </source>
</reference>
<dbReference type="SUPFAM" id="SSF47336">
    <property type="entry name" value="ACP-like"/>
    <property type="match status" value="1"/>
</dbReference>
<dbReference type="GO" id="GO:0016874">
    <property type="term" value="F:ligase activity"/>
    <property type="evidence" value="ECO:0007669"/>
    <property type="project" value="UniProtKB-KW"/>
</dbReference>
<dbReference type="Pfam" id="PF00550">
    <property type="entry name" value="PP-binding"/>
    <property type="match status" value="1"/>
</dbReference>
<organism evidence="2 3">
    <name type="scientific">Gimesia chilikensis</name>
    <dbReference type="NCBI Taxonomy" id="2605989"/>
    <lineage>
        <taxon>Bacteria</taxon>
        <taxon>Pseudomonadati</taxon>
        <taxon>Planctomycetota</taxon>
        <taxon>Planctomycetia</taxon>
        <taxon>Planctomycetales</taxon>
        <taxon>Planctomycetaceae</taxon>
        <taxon>Gimesia</taxon>
    </lineage>
</organism>
<name>A0A517PW41_9PLAN</name>
<dbReference type="OrthoDB" id="288003at2"/>
<dbReference type="EMBL" id="CP036266">
    <property type="protein sequence ID" value="QDT23585.1"/>
    <property type="molecule type" value="Genomic_DNA"/>
</dbReference>
<dbReference type="AlphaFoldDB" id="A0A517PW41"/>
<gene>
    <name evidence="2" type="ORF">HG66A1_54070</name>
</gene>
<evidence type="ECO:0000259" key="1">
    <source>
        <dbReference type="PROSITE" id="PS50075"/>
    </source>
</evidence>
<accession>A0A517PW41</accession>
<sequence>MSASIQEQLVEFLSSITGQTITDSTELIDSGLLDSLTMMDLLVFVESDFEVRLDFQDIRPDLFKNPATISQLISERQAEQKKAA</sequence>
<evidence type="ECO:0000313" key="2">
    <source>
        <dbReference type="EMBL" id="QDT23585.1"/>
    </source>
</evidence>
<feature type="domain" description="Carrier" evidence="1">
    <location>
        <begin position="1"/>
        <end position="77"/>
    </location>
</feature>
<dbReference type="InterPro" id="IPR036736">
    <property type="entry name" value="ACP-like_sf"/>
</dbReference>
<protein>
    <submittedName>
        <fullName evidence="2">D-alanine--poly(Phosphoribitol) ligase subunit 2</fullName>
    </submittedName>
</protein>